<feature type="region of interest" description="Disordered" evidence="1">
    <location>
        <begin position="278"/>
        <end position="367"/>
    </location>
</feature>
<dbReference type="Gene3D" id="3.90.1720.60">
    <property type="match status" value="1"/>
</dbReference>
<evidence type="ECO:0000313" key="4">
    <source>
        <dbReference type="Proteomes" id="UP000790833"/>
    </source>
</evidence>
<evidence type="ECO:0000259" key="2">
    <source>
        <dbReference type="Pfam" id="PF25459"/>
    </source>
</evidence>
<feature type="compositionally biased region" description="Polar residues" evidence="1">
    <location>
        <begin position="382"/>
        <end position="395"/>
    </location>
</feature>
<organism evidence="3 4">
    <name type="scientific">Scheffersomyces spartinae</name>
    <dbReference type="NCBI Taxonomy" id="45513"/>
    <lineage>
        <taxon>Eukaryota</taxon>
        <taxon>Fungi</taxon>
        <taxon>Dikarya</taxon>
        <taxon>Ascomycota</taxon>
        <taxon>Saccharomycotina</taxon>
        <taxon>Pichiomycetes</taxon>
        <taxon>Debaryomycetaceae</taxon>
        <taxon>Scheffersomyces</taxon>
    </lineage>
</organism>
<sequence>MSFWDNNKDSFKAAGVATAKGIGRGTKAVSKAGYRTYKNHKGGQPTEGEENHVVHDVTLPPKPTKDQLATFQAPPRRNVPAFQPPHRGETSQYTALVAQHQANLAQQPQLESQAPPQFYSQPMAQGQPQEQVLFSAQPQTVEIPPPQQPPVYPLTDQLGYLVSTPPAVPGRPLPAIPPVATPHVSTDGTQPAATATPNPGFMQNAQLNVNHLANVGKAALLLGQYAPQQQHQPSSAGPQSTPAGPQPSFSQNLNTAATGLLLMAALLQQFNLVMSQQPQQDQQQSFQQQQPQQPSANQQPLSTPTNPAQPSTGYGTLPLPVRPTAEATTVVPNNEHGGQIQPQTGNSYLPQTNEQPNVSHQPGYDIPLPAYGAQLPVYAPQQSIGSQNSVPQSFGAQPRPIPSAPTSLNQVPSNATAPPEVNPKKPLPDPTSFAPPPVRRDRGTQNNQKETTNVPSSPGPIIALGQGQAQGQGTPPALPSRTLTTQINDQPAVTNIPPVVSHTADSTENAPVKKLFDPMAFPPPPKRVSALTTPEPLDKPQSDKDTSTSNSVPPPKPSKKPPPSKPLKSHSKSPEPIQRLEDPKVNITPPPNYTDEIASTFTNGKGLKHTLPPEKPQVSPSDAPKPFTALKPVKPIASKPKIIEVDTDTSVLQAPNVKHLTPQPAKPLKPVPSEPTKTLPKDQPSNLSFMDQLNLVLSPGNKSKPSPPVDSMSMPSKPQKPESIDAPPKPLKPPKKPEPPVLEPATQKDKNNVARQSPNPPPPPRSRNSPQAPLSPATTSNSNSNSTHVPPPPPPRNYNRAKAALPPPKKSGPPELDLELTTGWFTNLQSPLPKSLQGLNNSTSYLYLLVGGTTKHVRTITVRLFDLGIVAYKFEWSDNNVAGVVVQIEKYIPSPIDTKIPTKQELVSYQQIYGEHVAAWSEQQMGKQVGRGECWDLAQHALEKGCGKHAFISTYTHHGFPIIEIEATPTGGLKYLRSQLDEVKRGDILQFKTCVFEDKTTGVTTTAGAPDHTSVVTATFNGKINVVHQNVGGVRTVMTGSYTLANLVKGTVTVYRPVPSEWAGSL</sequence>
<dbReference type="OrthoDB" id="3357271at2759"/>
<name>A0A9P7V9T9_9ASCO</name>
<feature type="region of interest" description="Disordered" evidence="1">
    <location>
        <begin position="654"/>
        <end position="816"/>
    </location>
</feature>
<dbReference type="AlphaFoldDB" id="A0A9P7V9T9"/>
<protein>
    <recommendedName>
        <fullName evidence="2">BBC1/AIM3 cysteine proteinase-fold domain-containing protein</fullName>
    </recommendedName>
</protein>
<feature type="compositionally biased region" description="Polar residues" evidence="1">
    <location>
        <begin position="404"/>
        <end position="416"/>
    </location>
</feature>
<gene>
    <name evidence="3" type="ORF">KQ657_005168</name>
</gene>
<feature type="compositionally biased region" description="Basic and acidic residues" evidence="1">
    <location>
        <begin position="536"/>
        <end position="546"/>
    </location>
</feature>
<feature type="compositionally biased region" description="Low complexity" evidence="1">
    <location>
        <begin position="459"/>
        <end position="475"/>
    </location>
</feature>
<feature type="compositionally biased region" description="Polar residues" evidence="1">
    <location>
        <begin position="340"/>
        <end position="360"/>
    </location>
</feature>
<comment type="caution">
    <text evidence="3">The sequence shown here is derived from an EMBL/GenBank/DDBJ whole genome shotgun (WGS) entry which is preliminary data.</text>
</comment>
<feature type="compositionally biased region" description="Polar residues" evidence="1">
    <location>
        <begin position="481"/>
        <end position="493"/>
    </location>
</feature>
<dbReference type="InterPro" id="IPR057402">
    <property type="entry name" value="AIM3_BBC1_C"/>
</dbReference>
<dbReference type="Proteomes" id="UP000790833">
    <property type="component" value="Unassembled WGS sequence"/>
</dbReference>
<feature type="region of interest" description="Disordered" evidence="1">
    <location>
        <begin position="103"/>
        <end position="127"/>
    </location>
</feature>
<feature type="domain" description="BBC1/AIM3 cysteine proteinase-fold" evidence="2">
    <location>
        <begin position="901"/>
        <end position="1065"/>
    </location>
</feature>
<feature type="compositionally biased region" description="Polar residues" evidence="1">
    <location>
        <begin position="227"/>
        <end position="250"/>
    </location>
</feature>
<evidence type="ECO:0000313" key="3">
    <source>
        <dbReference type="EMBL" id="KAG7193969.1"/>
    </source>
</evidence>
<evidence type="ECO:0000256" key="1">
    <source>
        <dbReference type="SAM" id="MobiDB-lite"/>
    </source>
</evidence>
<feature type="compositionally biased region" description="Pro residues" evidence="1">
    <location>
        <begin position="664"/>
        <end position="673"/>
    </location>
</feature>
<feature type="compositionally biased region" description="Polar residues" evidence="1">
    <location>
        <begin position="444"/>
        <end position="456"/>
    </location>
</feature>
<keyword evidence="4" id="KW-1185">Reference proteome</keyword>
<feature type="compositionally biased region" description="Pro residues" evidence="1">
    <location>
        <begin position="552"/>
        <end position="565"/>
    </location>
</feature>
<accession>A0A9P7V9T9</accession>
<proteinExistence type="predicted"/>
<feature type="compositionally biased region" description="Polar residues" evidence="1">
    <location>
        <begin position="303"/>
        <end position="314"/>
    </location>
</feature>
<feature type="region of interest" description="Disordered" evidence="1">
    <location>
        <begin position="227"/>
        <end position="252"/>
    </location>
</feature>
<feature type="compositionally biased region" description="Low complexity" evidence="1">
    <location>
        <begin position="766"/>
        <end position="788"/>
    </location>
</feature>
<feature type="region of interest" description="Disordered" evidence="1">
    <location>
        <begin position="382"/>
        <end position="632"/>
    </location>
</feature>
<dbReference type="RefSeq" id="XP_043049516.1">
    <property type="nucleotide sequence ID" value="XM_043195811.1"/>
</dbReference>
<feature type="compositionally biased region" description="Low complexity" evidence="1">
    <location>
        <begin position="278"/>
        <end position="302"/>
    </location>
</feature>
<dbReference type="EMBL" id="JAHMUF010000009">
    <property type="protein sequence ID" value="KAG7193969.1"/>
    <property type="molecule type" value="Genomic_DNA"/>
</dbReference>
<dbReference type="GeneID" id="66118542"/>
<reference evidence="3" key="1">
    <citation type="submission" date="2021-03" db="EMBL/GenBank/DDBJ databases">
        <authorList>
            <person name="Palmer J.M."/>
        </authorList>
    </citation>
    <scope>NUCLEOTIDE SEQUENCE</scope>
    <source>
        <strain evidence="3">ARV_011</strain>
    </source>
</reference>
<dbReference type="Pfam" id="PF25459">
    <property type="entry name" value="AIM3_BBC1_C"/>
    <property type="match status" value="1"/>
</dbReference>